<evidence type="ECO:0000256" key="1">
    <source>
        <dbReference type="ARBA" id="ARBA00022737"/>
    </source>
</evidence>
<keyword evidence="1" id="KW-0677">Repeat</keyword>
<organism evidence="3 4">
    <name type="scientific">Aquatica leii</name>
    <dbReference type="NCBI Taxonomy" id="1421715"/>
    <lineage>
        <taxon>Eukaryota</taxon>
        <taxon>Metazoa</taxon>
        <taxon>Ecdysozoa</taxon>
        <taxon>Arthropoda</taxon>
        <taxon>Hexapoda</taxon>
        <taxon>Insecta</taxon>
        <taxon>Pterygota</taxon>
        <taxon>Neoptera</taxon>
        <taxon>Endopterygota</taxon>
        <taxon>Coleoptera</taxon>
        <taxon>Polyphaga</taxon>
        <taxon>Elateriformia</taxon>
        <taxon>Elateroidea</taxon>
        <taxon>Lampyridae</taxon>
        <taxon>Luciolinae</taxon>
        <taxon>Aquatica</taxon>
    </lineage>
</organism>
<dbReference type="Pfam" id="PF13905">
    <property type="entry name" value="Thioredoxin_8"/>
    <property type="match status" value="1"/>
</dbReference>
<comment type="caution">
    <text evidence="3">The sequence shown here is derived from an EMBL/GenBank/DDBJ whole genome shotgun (WGS) entry which is preliminary data.</text>
</comment>
<dbReference type="InterPro" id="IPR001258">
    <property type="entry name" value="NHL_repeat"/>
</dbReference>
<dbReference type="Gene3D" id="2.120.10.30">
    <property type="entry name" value="TolB, C-terminal domain"/>
    <property type="match status" value="3"/>
</dbReference>
<proteinExistence type="predicted"/>
<evidence type="ECO:0000313" key="3">
    <source>
        <dbReference type="EMBL" id="KAK4882825.1"/>
    </source>
</evidence>
<gene>
    <name evidence="3" type="ORF">RN001_006144</name>
</gene>
<dbReference type="InterPro" id="IPR012336">
    <property type="entry name" value="Thioredoxin-like_fold"/>
</dbReference>
<dbReference type="SUPFAM" id="SSF101898">
    <property type="entry name" value="NHL repeat"/>
    <property type="match status" value="1"/>
</dbReference>
<accession>A0AAN7SS71</accession>
<dbReference type="AlphaFoldDB" id="A0AAN7SS71"/>
<evidence type="ECO:0000313" key="4">
    <source>
        <dbReference type="Proteomes" id="UP001353858"/>
    </source>
</evidence>
<dbReference type="CDD" id="cd14951">
    <property type="entry name" value="NHL-2_like"/>
    <property type="match status" value="1"/>
</dbReference>
<keyword evidence="4" id="KW-1185">Reference proteome</keyword>
<reference evidence="4" key="1">
    <citation type="submission" date="2023-01" db="EMBL/GenBank/DDBJ databases">
        <title>Key to firefly adult light organ development and bioluminescence: homeobox transcription factors regulate luciferase expression and transportation to peroxisome.</title>
        <authorList>
            <person name="Fu X."/>
        </authorList>
    </citation>
    <scope>NUCLEOTIDE SEQUENCE [LARGE SCALE GENOMIC DNA]</scope>
</reference>
<dbReference type="PANTHER" id="PTHR46388">
    <property type="entry name" value="NHL REPEAT-CONTAINING PROTEIN 2"/>
    <property type="match status" value="1"/>
</dbReference>
<evidence type="ECO:0000259" key="2">
    <source>
        <dbReference type="PROSITE" id="PS51352"/>
    </source>
</evidence>
<dbReference type="Gene3D" id="3.40.30.10">
    <property type="entry name" value="Glutaredoxin"/>
    <property type="match status" value="1"/>
</dbReference>
<dbReference type="PANTHER" id="PTHR46388:SF2">
    <property type="entry name" value="NHL REPEAT-CONTAINING PROTEIN 2"/>
    <property type="match status" value="1"/>
</dbReference>
<dbReference type="SUPFAM" id="SSF52833">
    <property type="entry name" value="Thioredoxin-like"/>
    <property type="match status" value="1"/>
</dbReference>
<dbReference type="InterPro" id="IPR045302">
    <property type="entry name" value="NHL2_NHL_rpt_dom"/>
</dbReference>
<protein>
    <recommendedName>
        <fullName evidence="2">Thioredoxin domain-containing protein</fullName>
    </recommendedName>
</protein>
<sequence length="699" mass="77576">MDEELSILNSHDELLSLMRKTGPEQRDSAINEYLRALKFPPVKDFQKGLEWFNVSEPLSFSSHLQGKLVLLDFFTYCCINCMHVLPDLKDIENDFSIEDGLVVIGVHSAKFDNEKQSKNIMAAVQRYNISHPVVNDHDSVMWKNCEVCCWPTLLLLGPNANPIVMFMGEGHKNILQLIIRNALTYYKSQKLISNHKIPFKSAYHFLPDLKGPLLFPGKITSYLNPKTNTEILGISDTGNNRILIVESDGTVIHQIGGSNIGYKDGDFEEALFNAPQGLVFRSDREVFIADTENHAIRKVDLINKLVTTVVGTGDQGNDYKGGNEGAIQEISSPWDVCMYKLDDGKEILLIAMAGVHQIWGLFLDKVNWWKNQSYAAGTCAAIAGSGREENKNNAYPTAAGFAQPSGLALCEKTKALFIADSESSSVRKLSLVDGKVSAVVGGDINPRNLFAFGDKDGKQYDAKLQHVLGLAKPKTADIVFVADTYNHKIKKIDITNNTVSTMTIPYTFNEPAGMCMSTNDKKLYVADTNNHTIKIVCLDDKLSVTEVTNLNLKFSSKLLHSTDRSIHDIYSNKPVNLNAKGGKLILTINFELGSGIGLTNEAPQSWKIQIPDSSWSCVPTSGTNVLNVDIVLSVPPGELDQVTNIDIVYKLMTCKSDICIPKKFIIRQPIHFTDDALITLDTNINFLLDQSKIVFQNKY</sequence>
<dbReference type="PROSITE" id="PS51352">
    <property type="entry name" value="THIOREDOXIN_2"/>
    <property type="match status" value="1"/>
</dbReference>
<dbReference type="InterPro" id="IPR036249">
    <property type="entry name" value="Thioredoxin-like_sf"/>
</dbReference>
<dbReference type="Proteomes" id="UP001353858">
    <property type="component" value="Unassembled WGS sequence"/>
</dbReference>
<dbReference type="Pfam" id="PF01436">
    <property type="entry name" value="NHL"/>
    <property type="match status" value="1"/>
</dbReference>
<dbReference type="InterPro" id="IPR013766">
    <property type="entry name" value="Thioredoxin_domain"/>
</dbReference>
<dbReference type="InterPro" id="IPR011042">
    <property type="entry name" value="6-blade_b-propeller_TolB-like"/>
</dbReference>
<dbReference type="EMBL" id="JARPUR010000002">
    <property type="protein sequence ID" value="KAK4882825.1"/>
    <property type="molecule type" value="Genomic_DNA"/>
</dbReference>
<name>A0AAN7SS71_9COLE</name>
<feature type="domain" description="Thioredoxin" evidence="2">
    <location>
        <begin position="28"/>
        <end position="188"/>
    </location>
</feature>